<feature type="transmembrane region" description="Helical" evidence="6">
    <location>
        <begin position="393"/>
        <end position="413"/>
    </location>
</feature>
<feature type="transmembrane region" description="Helical" evidence="6">
    <location>
        <begin position="18"/>
        <end position="38"/>
    </location>
</feature>
<dbReference type="Pfam" id="PF01943">
    <property type="entry name" value="Polysacc_synt"/>
    <property type="match status" value="1"/>
</dbReference>
<dbReference type="InterPro" id="IPR050833">
    <property type="entry name" value="Poly_Biosynth_Transport"/>
</dbReference>
<evidence type="ECO:0000256" key="1">
    <source>
        <dbReference type="ARBA" id="ARBA00004651"/>
    </source>
</evidence>
<comment type="subcellular location">
    <subcellularLocation>
        <location evidence="1">Cell membrane</location>
        <topology evidence="1">Multi-pass membrane protein</topology>
    </subcellularLocation>
</comment>
<evidence type="ECO:0000313" key="8">
    <source>
        <dbReference type="Proteomes" id="UP000176614"/>
    </source>
</evidence>
<evidence type="ECO:0000256" key="6">
    <source>
        <dbReference type="SAM" id="Phobius"/>
    </source>
</evidence>
<dbReference type="PANTHER" id="PTHR30250:SF11">
    <property type="entry name" value="O-ANTIGEN TRANSPORTER-RELATED"/>
    <property type="match status" value="1"/>
</dbReference>
<organism evidence="7 8">
    <name type="scientific">candidate division WWE3 bacterium RIFOXYA2_FULL_46_9</name>
    <dbReference type="NCBI Taxonomy" id="1802636"/>
    <lineage>
        <taxon>Bacteria</taxon>
        <taxon>Katanobacteria</taxon>
    </lineage>
</organism>
<evidence type="ECO:0000313" key="7">
    <source>
        <dbReference type="EMBL" id="OGC62849.1"/>
    </source>
</evidence>
<proteinExistence type="predicted"/>
<dbReference type="EMBL" id="MEVT01000012">
    <property type="protein sequence ID" value="OGC62849.1"/>
    <property type="molecule type" value="Genomic_DNA"/>
</dbReference>
<feature type="transmembrane region" description="Helical" evidence="6">
    <location>
        <begin position="260"/>
        <end position="282"/>
    </location>
</feature>
<protein>
    <recommendedName>
        <fullName evidence="9">Polysaccharide biosynthesis protein C-terminal domain-containing protein</fullName>
    </recommendedName>
</protein>
<sequence>MLDRTKELLKDKVIQDTVVVTAGLLMGSVFSYLLQFYLGRSLSVEDYGTFNALLSLAYLVGIPTIVFNTSITKLVSELFGQSKLPQLSKLFSKLTLGLLSLGVLFLVIFIVFGSFLDSYLKIGDYFLIIVNGLFLSTSFLPIIPGSYLQGLLRFRSYAVYSVFSGVVRFIIPTVLVFLGYRLYGVFVGFLLSSILAYLFGYALLKKHFVSPQGIKMDGLYKKLFIVGMPALLFNSGMMVLNNIDVLMVKRYFPSVDVGYYAGVVTLGKIFLFGAGTVATVMFPQIAKLFSSKTNYRDTFVKFLAFQLILVLGGLCVFSAIPGFLTHLFFGVRFEASIILLPRFSIFIALYILVNFLALFFLAIEKYKLPIVLLPAVVVQFVLLNIFHRDLLEIINVNIAVTLVVLVIFIVFLIRDYVNNSSRTSL</sequence>
<evidence type="ECO:0000256" key="2">
    <source>
        <dbReference type="ARBA" id="ARBA00022475"/>
    </source>
</evidence>
<keyword evidence="3 6" id="KW-0812">Transmembrane</keyword>
<evidence type="ECO:0000256" key="3">
    <source>
        <dbReference type="ARBA" id="ARBA00022692"/>
    </source>
</evidence>
<keyword evidence="5 6" id="KW-0472">Membrane</keyword>
<dbReference type="GO" id="GO:0005886">
    <property type="term" value="C:plasma membrane"/>
    <property type="evidence" value="ECO:0007669"/>
    <property type="project" value="UniProtKB-SubCell"/>
</dbReference>
<feature type="transmembrane region" description="Helical" evidence="6">
    <location>
        <begin position="125"/>
        <end position="145"/>
    </location>
</feature>
<keyword evidence="4 6" id="KW-1133">Transmembrane helix</keyword>
<dbReference type="InterPro" id="IPR002797">
    <property type="entry name" value="Polysacc_synth"/>
</dbReference>
<comment type="caution">
    <text evidence="7">The sequence shown here is derived from an EMBL/GenBank/DDBJ whole genome shotgun (WGS) entry which is preliminary data.</text>
</comment>
<evidence type="ECO:0000256" key="4">
    <source>
        <dbReference type="ARBA" id="ARBA00022989"/>
    </source>
</evidence>
<evidence type="ECO:0000256" key="5">
    <source>
        <dbReference type="ARBA" id="ARBA00023136"/>
    </source>
</evidence>
<dbReference type="PANTHER" id="PTHR30250">
    <property type="entry name" value="PST FAMILY PREDICTED COLANIC ACID TRANSPORTER"/>
    <property type="match status" value="1"/>
</dbReference>
<reference evidence="7 8" key="1">
    <citation type="journal article" date="2016" name="Nat. Commun.">
        <title>Thousands of microbial genomes shed light on interconnected biogeochemical processes in an aquifer system.</title>
        <authorList>
            <person name="Anantharaman K."/>
            <person name="Brown C.T."/>
            <person name="Hug L.A."/>
            <person name="Sharon I."/>
            <person name="Castelle C.J."/>
            <person name="Probst A.J."/>
            <person name="Thomas B.C."/>
            <person name="Singh A."/>
            <person name="Wilkins M.J."/>
            <person name="Karaoz U."/>
            <person name="Brodie E.L."/>
            <person name="Williams K.H."/>
            <person name="Hubbard S.S."/>
            <person name="Banfield J.F."/>
        </authorList>
    </citation>
    <scope>NUCLEOTIDE SEQUENCE [LARGE SCALE GENOMIC DNA]</scope>
</reference>
<feature type="transmembrane region" description="Helical" evidence="6">
    <location>
        <begin position="157"/>
        <end position="177"/>
    </location>
</feature>
<accession>A0A1F4W095</accession>
<feature type="transmembrane region" description="Helical" evidence="6">
    <location>
        <begin position="343"/>
        <end position="363"/>
    </location>
</feature>
<keyword evidence="2" id="KW-1003">Cell membrane</keyword>
<name>A0A1F4W095_UNCKA</name>
<feature type="transmembrane region" description="Helical" evidence="6">
    <location>
        <begin position="50"/>
        <end position="69"/>
    </location>
</feature>
<feature type="transmembrane region" description="Helical" evidence="6">
    <location>
        <begin position="90"/>
        <end position="113"/>
    </location>
</feature>
<evidence type="ECO:0008006" key="9">
    <source>
        <dbReference type="Google" id="ProtNLM"/>
    </source>
</evidence>
<feature type="transmembrane region" description="Helical" evidence="6">
    <location>
        <begin position="302"/>
        <end position="323"/>
    </location>
</feature>
<feature type="transmembrane region" description="Helical" evidence="6">
    <location>
        <begin position="183"/>
        <end position="203"/>
    </location>
</feature>
<dbReference type="AlphaFoldDB" id="A0A1F4W095"/>
<gene>
    <name evidence="7" type="ORF">A2264_04245</name>
</gene>
<feature type="transmembrane region" description="Helical" evidence="6">
    <location>
        <begin position="223"/>
        <end position="240"/>
    </location>
</feature>
<dbReference type="Proteomes" id="UP000176614">
    <property type="component" value="Unassembled WGS sequence"/>
</dbReference>
<feature type="transmembrane region" description="Helical" evidence="6">
    <location>
        <begin position="370"/>
        <end position="387"/>
    </location>
</feature>